<proteinExistence type="predicted"/>
<dbReference type="AlphaFoldDB" id="A0A9W3B1J8"/>
<evidence type="ECO:0000313" key="3">
    <source>
        <dbReference type="RefSeq" id="XP_055893377.1"/>
    </source>
</evidence>
<feature type="domain" description="Ig-like" evidence="1">
    <location>
        <begin position="114"/>
        <end position="224"/>
    </location>
</feature>
<accession>A0A9W3B1J8</accession>
<evidence type="ECO:0000313" key="4">
    <source>
        <dbReference type="RefSeq" id="XP_055893378.1"/>
    </source>
</evidence>
<dbReference type="Gene3D" id="2.60.40.10">
    <property type="entry name" value="Immunoglobulins"/>
    <property type="match status" value="1"/>
</dbReference>
<dbReference type="OrthoDB" id="10327611at2759"/>
<dbReference type="InterPro" id="IPR013783">
    <property type="entry name" value="Ig-like_fold"/>
</dbReference>
<dbReference type="RefSeq" id="XP_055893379.1">
    <property type="nucleotide sequence ID" value="XM_056037404.1"/>
</dbReference>
<dbReference type="SUPFAM" id="SSF48726">
    <property type="entry name" value="Immunoglobulin"/>
    <property type="match status" value="1"/>
</dbReference>
<evidence type="ECO:0000313" key="5">
    <source>
        <dbReference type="RefSeq" id="XP_055893379.1"/>
    </source>
</evidence>
<name>A0A9W3B1J8_BIOGL</name>
<dbReference type="Proteomes" id="UP001165740">
    <property type="component" value="Chromosome 8"/>
</dbReference>
<dbReference type="InterPro" id="IPR007110">
    <property type="entry name" value="Ig-like_dom"/>
</dbReference>
<dbReference type="RefSeq" id="XP_055893378.1">
    <property type="nucleotide sequence ID" value="XM_056037403.1"/>
</dbReference>
<evidence type="ECO:0000259" key="1">
    <source>
        <dbReference type="PROSITE" id="PS50835"/>
    </source>
</evidence>
<evidence type="ECO:0000313" key="2">
    <source>
        <dbReference type="Proteomes" id="UP001165740"/>
    </source>
</evidence>
<sequence>MKRTANVAVSLSGDDVVSKKESSTLVVLERSKSNGKLKLLKFFPPAKRWTAEYETITLRTPKINLILTVNDFECNDAGRYDCVTANVNETDLRVWASEELTSEAETFMSLSLAPYNKSDNNTDQLSSTVEVGINITLTCDVTAAPNRKIAWTLKKFEEDDDDEVDVEDGVTFYPGNKWLSVTGCITVSYTSELHQKVQADDNGTTYYCNVMNADGEIGSQKEVTIWLKDLPSHNNGKVSRTDLYVQLNVAMLLPIYIFKTFVIH</sequence>
<gene>
    <name evidence="3 4 5" type="primary">LOC106066077</name>
</gene>
<dbReference type="RefSeq" id="XP_055893377.1">
    <property type="nucleotide sequence ID" value="XM_056037402.1"/>
</dbReference>
<organism evidence="2 3">
    <name type="scientific">Biomphalaria glabrata</name>
    <name type="common">Bloodfluke planorb</name>
    <name type="synonym">Freshwater snail</name>
    <dbReference type="NCBI Taxonomy" id="6526"/>
    <lineage>
        <taxon>Eukaryota</taxon>
        <taxon>Metazoa</taxon>
        <taxon>Spiralia</taxon>
        <taxon>Lophotrochozoa</taxon>
        <taxon>Mollusca</taxon>
        <taxon>Gastropoda</taxon>
        <taxon>Heterobranchia</taxon>
        <taxon>Euthyneura</taxon>
        <taxon>Panpulmonata</taxon>
        <taxon>Hygrophila</taxon>
        <taxon>Lymnaeoidea</taxon>
        <taxon>Planorbidae</taxon>
        <taxon>Biomphalaria</taxon>
    </lineage>
</organism>
<keyword evidence="2" id="KW-1185">Reference proteome</keyword>
<dbReference type="GeneID" id="106066077"/>
<protein>
    <submittedName>
        <fullName evidence="3 4">Uncharacterized protein LOC106066077</fullName>
    </submittedName>
</protein>
<dbReference type="PROSITE" id="PS50835">
    <property type="entry name" value="IG_LIKE"/>
    <property type="match status" value="1"/>
</dbReference>
<reference evidence="3 4" key="1">
    <citation type="submission" date="2025-04" db="UniProtKB">
        <authorList>
            <consortium name="RefSeq"/>
        </authorList>
    </citation>
    <scope>IDENTIFICATION</scope>
</reference>
<dbReference type="InterPro" id="IPR036179">
    <property type="entry name" value="Ig-like_dom_sf"/>
</dbReference>